<keyword evidence="3" id="KW-1185">Reference proteome</keyword>
<dbReference type="Proteomes" id="UP000226031">
    <property type="component" value="Unassembled WGS sequence"/>
</dbReference>
<dbReference type="EMBL" id="PDND01000033">
    <property type="protein sequence ID" value="PGH34794.1"/>
    <property type="molecule type" value="Genomic_DNA"/>
</dbReference>
<dbReference type="STRING" id="73230.A0A2B7ZE91"/>
<evidence type="ECO:0000313" key="2">
    <source>
        <dbReference type="EMBL" id="PGH34794.1"/>
    </source>
</evidence>
<gene>
    <name evidence="2" type="ORF">GX50_02353</name>
</gene>
<organism evidence="2 3">
    <name type="scientific">[Emmonsia] crescens</name>
    <dbReference type="NCBI Taxonomy" id="73230"/>
    <lineage>
        <taxon>Eukaryota</taxon>
        <taxon>Fungi</taxon>
        <taxon>Dikarya</taxon>
        <taxon>Ascomycota</taxon>
        <taxon>Pezizomycotina</taxon>
        <taxon>Eurotiomycetes</taxon>
        <taxon>Eurotiomycetidae</taxon>
        <taxon>Onygenales</taxon>
        <taxon>Ajellomycetaceae</taxon>
        <taxon>Emergomyces</taxon>
    </lineage>
</organism>
<sequence length="155" mass="17693">MTGTRSHILDGPPIGSSEPWQDASVLKQDGTEKSASSDDAELKYEHPTGFPSVENIKSWLDDFYKIPCSKLVGQPFHFWSQMIMSITPFKYLSTLEDPEWDCQAVRNTVHLISTMDFLLQNLDKTSKEPALQCNDHLLKYLSKLLTKCRLWAEGR</sequence>
<protein>
    <submittedName>
        <fullName evidence="2">Uncharacterized protein</fullName>
    </submittedName>
</protein>
<name>A0A2B7ZE91_9EURO</name>
<accession>A0A2B7ZE91</accession>
<comment type="caution">
    <text evidence="2">The sequence shown here is derived from an EMBL/GenBank/DDBJ whole genome shotgun (WGS) entry which is preliminary data.</text>
</comment>
<feature type="region of interest" description="Disordered" evidence="1">
    <location>
        <begin position="1"/>
        <end position="46"/>
    </location>
</feature>
<reference evidence="2 3" key="1">
    <citation type="submission" date="2017-10" db="EMBL/GenBank/DDBJ databases">
        <title>Comparative genomics in systemic dimorphic fungi from Ajellomycetaceae.</title>
        <authorList>
            <person name="Munoz J.F."/>
            <person name="Mcewen J.G."/>
            <person name="Clay O.K."/>
            <person name="Cuomo C.A."/>
        </authorList>
    </citation>
    <scope>NUCLEOTIDE SEQUENCE [LARGE SCALE GENOMIC DNA]</scope>
    <source>
        <strain evidence="2 3">UAMH4076</strain>
    </source>
</reference>
<dbReference type="AlphaFoldDB" id="A0A2B7ZE91"/>
<proteinExistence type="predicted"/>
<evidence type="ECO:0000256" key="1">
    <source>
        <dbReference type="SAM" id="MobiDB-lite"/>
    </source>
</evidence>
<feature type="compositionally biased region" description="Basic and acidic residues" evidence="1">
    <location>
        <begin position="29"/>
        <end position="46"/>
    </location>
</feature>
<evidence type="ECO:0000313" key="3">
    <source>
        <dbReference type="Proteomes" id="UP000226031"/>
    </source>
</evidence>